<dbReference type="InParanoid" id="Q6BUJ9"/>
<dbReference type="AlphaFoldDB" id="Q6BUJ9"/>
<dbReference type="GeneID" id="2900548"/>
<proteinExistence type="predicted"/>
<organism evidence="1 2">
    <name type="scientific">Debaryomyces hansenii (strain ATCC 36239 / CBS 767 / BCRC 21394 / JCM 1990 / NBRC 0083 / IGC 2968)</name>
    <name type="common">Yeast</name>
    <name type="synonym">Torulaspora hansenii</name>
    <dbReference type="NCBI Taxonomy" id="284592"/>
    <lineage>
        <taxon>Eukaryota</taxon>
        <taxon>Fungi</taxon>
        <taxon>Dikarya</taxon>
        <taxon>Ascomycota</taxon>
        <taxon>Saccharomycotina</taxon>
        <taxon>Pichiomycetes</taxon>
        <taxon>Debaryomycetaceae</taxon>
        <taxon>Debaryomyces</taxon>
    </lineage>
</organism>
<name>Q6BUJ9_DEBHA</name>
<keyword evidence="2" id="KW-1185">Reference proteome</keyword>
<reference evidence="1 2" key="1">
    <citation type="journal article" date="2004" name="Nature">
        <title>Genome evolution in yeasts.</title>
        <authorList>
            <consortium name="Genolevures"/>
            <person name="Dujon B."/>
            <person name="Sherman D."/>
            <person name="Fischer G."/>
            <person name="Durrens P."/>
            <person name="Casaregola S."/>
            <person name="Lafontaine I."/>
            <person name="de Montigny J."/>
            <person name="Marck C."/>
            <person name="Neuveglise C."/>
            <person name="Talla E."/>
            <person name="Goffard N."/>
            <person name="Frangeul L."/>
            <person name="Aigle M."/>
            <person name="Anthouard V."/>
            <person name="Babour A."/>
            <person name="Barbe V."/>
            <person name="Barnay S."/>
            <person name="Blanchin S."/>
            <person name="Beckerich J.M."/>
            <person name="Beyne E."/>
            <person name="Bleykasten C."/>
            <person name="Boisrame A."/>
            <person name="Boyer J."/>
            <person name="Cattolico L."/>
            <person name="Confanioleri F."/>
            <person name="de Daruvar A."/>
            <person name="Despons L."/>
            <person name="Fabre E."/>
            <person name="Fairhead C."/>
            <person name="Ferry-Dumazet H."/>
            <person name="Groppi A."/>
            <person name="Hantraye F."/>
            <person name="Hennequin C."/>
            <person name="Jauniaux N."/>
            <person name="Joyet P."/>
            <person name="Kachouri R."/>
            <person name="Kerrest A."/>
            <person name="Koszul R."/>
            <person name="Lemaire M."/>
            <person name="Lesur I."/>
            <person name="Ma L."/>
            <person name="Muller H."/>
            <person name="Nicaud J.M."/>
            <person name="Nikolski M."/>
            <person name="Oztas S."/>
            <person name="Ozier-Kalogeropoulos O."/>
            <person name="Pellenz S."/>
            <person name="Potier S."/>
            <person name="Richard G.F."/>
            <person name="Straub M.L."/>
            <person name="Suleau A."/>
            <person name="Swennene D."/>
            <person name="Tekaia F."/>
            <person name="Wesolowski-Louvel M."/>
            <person name="Westhof E."/>
            <person name="Wirth B."/>
            <person name="Zeniou-Meyer M."/>
            <person name="Zivanovic I."/>
            <person name="Bolotin-Fukuhara M."/>
            <person name="Thierry A."/>
            <person name="Bouchier C."/>
            <person name="Caudron B."/>
            <person name="Scarpelli C."/>
            <person name="Gaillardin C."/>
            <person name="Weissenbach J."/>
            <person name="Wincker P."/>
            <person name="Souciet J.L."/>
        </authorList>
    </citation>
    <scope>NUCLEOTIDE SEQUENCE [LARGE SCALE GENOMIC DNA]</scope>
    <source>
        <strain evidence="2">ATCC 36239 / CBS 767 / BCRC 21394 / JCM 1990 / NBRC 0083 / IGC 2968</strain>
    </source>
</reference>
<dbReference type="EMBL" id="CR382135">
    <property type="protein sequence ID" value="CAG86191.1"/>
    <property type="molecule type" value="Genomic_DNA"/>
</dbReference>
<dbReference type="VEuPathDB" id="FungiDB:DEHA2C10032g"/>
<accession>Q6BUJ9</accession>
<sequence>MTKQYTGWEKNMYTGCWARSSERTITEMGHFFWKQLAWMARAETCTTTGFEIGVRWALIWHLLAFIFGIFRGNEASRADGGQRIGIKTLNGLGIGYEWPEKEGLRGFWIWG</sequence>
<evidence type="ECO:0000313" key="2">
    <source>
        <dbReference type="Proteomes" id="UP000000599"/>
    </source>
</evidence>
<dbReference type="KEGG" id="dha:DEHA2C10032g"/>
<dbReference type="Proteomes" id="UP000000599">
    <property type="component" value="Chromosome C"/>
</dbReference>
<dbReference type="RefSeq" id="XP_458120.1">
    <property type="nucleotide sequence ID" value="XM_458120.1"/>
</dbReference>
<dbReference type="HOGENOM" id="CLU_2158278_0_0_1"/>
<evidence type="ECO:0000313" key="1">
    <source>
        <dbReference type="EMBL" id="CAG86191.1"/>
    </source>
</evidence>
<protein>
    <submittedName>
        <fullName evidence="1">DEHA2C10032p</fullName>
    </submittedName>
</protein>
<gene>
    <name evidence="1" type="ordered locus">DEHA2C10032g</name>
</gene>